<name>A0ABP7BET7_9ACTN</name>
<feature type="compositionally biased region" description="Low complexity" evidence="1">
    <location>
        <begin position="74"/>
        <end position="85"/>
    </location>
</feature>
<reference evidence="3" key="1">
    <citation type="journal article" date="2019" name="Int. J. Syst. Evol. Microbiol.">
        <title>The Global Catalogue of Microorganisms (GCM) 10K type strain sequencing project: providing services to taxonomists for standard genome sequencing and annotation.</title>
        <authorList>
            <consortium name="The Broad Institute Genomics Platform"/>
            <consortium name="The Broad Institute Genome Sequencing Center for Infectious Disease"/>
            <person name="Wu L."/>
            <person name="Ma J."/>
        </authorList>
    </citation>
    <scope>NUCLEOTIDE SEQUENCE [LARGE SCALE GENOMIC DNA]</scope>
    <source>
        <strain evidence="3">JCM 16904</strain>
    </source>
</reference>
<accession>A0ABP7BET7</accession>
<dbReference type="EMBL" id="BAAAZP010000031">
    <property type="protein sequence ID" value="GAA3655932.1"/>
    <property type="molecule type" value="Genomic_DNA"/>
</dbReference>
<comment type="caution">
    <text evidence="2">The sequence shown here is derived from an EMBL/GenBank/DDBJ whole genome shotgun (WGS) entry which is preliminary data.</text>
</comment>
<keyword evidence="3" id="KW-1185">Reference proteome</keyword>
<gene>
    <name evidence="2" type="ORF">GCM10022224_018840</name>
</gene>
<sequence>MVRPYVVHQQSAHRVTERVSTTRQVLDVLCRVLGMDDAAHRHMLALAGFLPSAPLAAPAVVDGPTRALLESWAPTPATSPTTRGPQPSSPC</sequence>
<evidence type="ECO:0000313" key="3">
    <source>
        <dbReference type="Proteomes" id="UP001500902"/>
    </source>
</evidence>
<feature type="region of interest" description="Disordered" evidence="1">
    <location>
        <begin position="71"/>
        <end position="91"/>
    </location>
</feature>
<organism evidence="2 3">
    <name type="scientific">Nonomuraea antimicrobica</name>
    <dbReference type="NCBI Taxonomy" id="561173"/>
    <lineage>
        <taxon>Bacteria</taxon>
        <taxon>Bacillati</taxon>
        <taxon>Actinomycetota</taxon>
        <taxon>Actinomycetes</taxon>
        <taxon>Streptosporangiales</taxon>
        <taxon>Streptosporangiaceae</taxon>
        <taxon>Nonomuraea</taxon>
    </lineage>
</organism>
<evidence type="ECO:0000313" key="2">
    <source>
        <dbReference type="EMBL" id="GAA3655932.1"/>
    </source>
</evidence>
<evidence type="ECO:0000256" key="1">
    <source>
        <dbReference type="SAM" id="MobiDB-lite"/>
    </source>
</evidence>
<protein>
    <submittedName>
        <fullName evidence="2">Uncharacterized protein</fullName>
    </submittedName>
</protein>
<dbReference type="Proteomes" id="UP001500902">
    <property type="component" value="Unassembled WGS sequence"/>
</dbReference>
<proteinExistence type="predicted"/>